<evidence type="ECO:0000259" key="1">
    <source>
        <dbReference type="Pfam" id="PF00078"/>
    </source>
</evidence>
<gene>
    <name evidence="3" type="primary">LOC107917343</name>
</gene>
<dbReference type="PANTHER" id="PTHR46890:SF48">
    <property type="entry name" value="RNA-DIRECTED DNA POLYMERASE"/>
    <property type="match status" value="1"/>
</dbReference>
<dbReference type="InterPro" id="IPR000477">
    <property type="entry name" value="RT_dom"/>
</dbReference>
<dbReference type="InterPro" id="IPR052343">
    <property type="entry name" value="Retrotransposon-Effector_Assoc"/>
</dbReference>
<proteinExistence type="predicted"/>
<dbReference type="Pfam" id="PF00078">
    <property type="entry name" value="RVT_1"/>
    <property type="match status" value="1"/>
</dbReference>
<accession>A0A1U8KN92</accession>
<dbReference type="GeneID" id="107917343"/>
<name>A0A1U8KN92_GOSHI</name>
<evidence type="ECO:0000313" key="3">
    <source>
        <dbReference type="RefSeq" id="XP_016702189.1"/>
    </source>
</evidence>
<sequence length="257" mass="29468">MRLKLGKLHENEEKYWAQRKINERLMKESTDIEIKEAFNQMDPRKALGDRSVDRINETIIDLIPKIKEPIDMTNFRSISLCRVVSKIMAKVLVNRLKETLPKCISQNQSAFVPGRMIYGNILIAHKLVYYLQSANNGSNKGFMIKLDMSKAVNSWSKRLLSYGGKEVLLKATLQSIPTCLFCFSRPVKNHKGALLENGPDVVDKQREDPWLGYDGMGSVMLSKRDGWNGFSRYASFQPGSVRKTSLEAHKLQRHFIF</sequence>
<dbReference type="Proteomes" id="UP000818029">
    <property type="component" value="Chromosome A01"/>
</dbReference>
<dbReference type="KEGG" id="ghi:107917343"/>
<dbReference type="PANTHER" id="PTHR46890">
    <property type="entry name" value="NON-LTR RETROLELEMENT REVERSE TRANSCRIPTASE-LIKE PROTEIN-RELATED"/>
    <property type="match status" value="1"/>
</dbReference>
<feature type="domain" description="Reverse transcriptase" evidence="1">
    <location>
        <begin position="67"/>
        <end position="153"/>
    </location>
</feature>
<reference evidence="2" key="1">
    <citation type="journal article" date="2020" name="Nat. Genet.">
        <title>Genomic diversifications of five Gossypium allopolyploid species and their impact on cotton improvement.</title>
        <authorList>
            <person name="Chen Z.J."/>
            <person name="Sreedasyam A."/>
            <person name="Ando A."/>
            <person name="Song Q."/>
            <person name="De Santiago L.M."/>
            <person name="Hulse-Kemp A.M."/>
            <person name="Ding M."/>
            <person name="Ye W."/>
            <person name="Kirkbride R.C."/>
            <person name="Jenkins J."/>
            <person name="Plott C."/>
            <person name="Lovell J."/>
            <person name="Lin Y.M."/>
            <person name="Vaughn R."/>
            <person name="Liu B."/>
            <person name="Simpson S."/>
            <person name="Scheffler B.E."/>
            <person name="Wen L."/>
            <person name="Saski C.A."/>
            <person name="Grover C.E."/>
            <person name="Hu G."/>
            <person name="Conover J.L."/>
            <person name="Carlson J.W."/>
            <person name="Shu S."/>
            <person name="Boston L.B."/>
            <person name="Williams M."/>
            <person name="Peterson D.G."/>
            <person name="McGee K."/>
            <person name="Jones D.C."/>
            <person name="Wendel J.F."/>
            <person name="Stelly D.M."/>
            <person name="Grimwood J."/>
            <person name="Schmutz J."/>
        </authorList>
    </citation>
    <scope>NUCLEOTIDE SEQUENCE [LARGE SCALE GENOMIC DNA]</scope>
    <source>
        <strain evidence="2">cv. TM-1</strain>
    </source>
</reference>
<dbReference type="RefSeq" id="XP_016702189.1">
    <property type="nucleotide sequence ID" value="XM_016846700.1"/>
</dbReference>
<reference evidence="3" key="2">
    <citation type="submission" date="2025-08" db="UniProtKB">
        <authorList>
            <consortium name="RefSeq"/>
        </authorList>
    </citation>
    <scope>IDENTIFICATION</scope>
</reference>
<organism evidence="2 3">
    <name type="scientific">Gossypium hirsutum</name>
    <name type="common">Upland cotton</name>
    <name type="synonym">Gossypium mexicanum</name>
    <dbReference type="NCBI Taxonomy" id="3635"/>
    <lineage>
        <taxon>Eukaryota</taxon>
        <taxon>Viridiplantae</taxon>
        <taxon>Streptophyta</taxon>
        <taxon>Embryophyta</taxon>
        <taxon>Tracheophyta</taxon>
        <taxon>Spermatophyta</taxon>
        <taxon>Magnoliopsida</taxon>
        <taxon>eudicotyledons</taxon>
        <taxon>Gunneridae</taxon>
        <taxon>Pentapetalae</taxon>
        <taxon>rosids</taxon>
        <taxon>malvids</taxon>
        <taxon>Malvales</taxon>
        <taxon>Malvaceae</taxon>
        <taxon>Malvoideae</taxon>
        <taxon>Gossypium</taxon>
    </lineage>
</organism>
<dbReference type="STRING" id="3635.A0A1U8KN92"/>
<dbReference type="PaxDb" id="3635-A0A1U8KN92"/>
<protein>
    <recommendedName>
        <fullName evidence="1">Reverse transcriptase domain-containing protein</fullName>
    </recommendedName>
</protein>
<keyword evidence="2" id="KW-1185">Reference proteome</keyword>
<dbReference type="AlphaFoldDB" id="A0A1U8KN92"/>
<evidence type="ECO:0000313" key="2">
    <source>
        <dbReference type="Proteomes" id="UP000818029"/>
    </source>
</evidence>